<sequence length="494" mass="55696">MFLHKSTMDKLEEIYRTESFDCPQNKAKYFALFAFGEAYSVRPGLSPESVPGTMYFAQALDLNQIIQERPSMMHLETLLLLSLFSYFLNRRHSACVLAGNAMRLGLIIGLNHNIPDSQLIDPIEMEHRIRLWWTIYIFNHMWSSKMGLPLQISEDDIHIGMPSESDTGLTGIYNEQFTDTGFIIANITLARIAGDIITQLYSRKKYRETFLQRVQGLLKALKNWVQTLPEHLKLNSDPESNKRHVISLHLSFNQCVILTTRPTLLHSLDRLNNHGSSPAQDNHKTHDSISHAVLTLNEACIHAARHSHSIILEKWIHGSLPMFGYFHAQYLFSSAMILAISSLMLKEGTSDQDSFETALRLLHGMKENGNLTAAEFYSHLEKIKICLDHHFGNSKDEPNGPAQPSSLYLSSSLLQGSVNDTGATENYSGVSFDNIQALTGDGPSYTTEMAFLEPTMESFLAQSNLNLGFPHSVDSFMNDADSIYTYITPNMLTE</sequence>
<feature type="domain" description="Xylanolytic transcriptional activator regulatory" evidence="6">
    <location>
        <begin position="94"/>
        <end position="168"/>
    </location>
</feature>
<dbReference type="PANTHER" id="PTHR47540:SF6">
    <property type="entry name" value="ZN(II)2CYS6 TRANSCRIPTION FACTOR (EUROFUNG)"/>
    <property type="match status" value="1"/>
</dbReference>
<evidence type="ECO:0000259" key="6">
    <source>
        <dbReference type="SMART" id="SM00906"/>
    </source>
</evidence>
<name>A0A7H8R6P9_TALRU</name>
<keyword evidence="2" id="KW-0805">Transcription regulation</keyword>
<dbReference type="GO" id="GO:0008270">
    <property type="term" value="F:zinc ion binding"/>
    <property type="evidence" value="ECO:0007669"/>
    <property type="project" value="InterPro"/>
</dbReference>
<evidence type="ECO:0000256" key="5">
    <source>
        <dbReference type="ARBA" id="ARBA00023242"/>
    </source>
</evidence>
<comment type="subcellular location">
    <subcellularLocation>
        <location evidence="1">Nucleus</location>
    </subcellularLocation>
</comment>
<organism evidence="7 8">
    <name type="scientific">Talaromyces rugulosus</name>
    <name type="common">Penicillium rugulosum</name>
    <dbReference type="NCBI Taxonomy" id="121627"/>
    <lineage>
        <taxon>Eukaryota</taxon>
        <taxon>Fungi</taxon>
        <taxon>Dikarya</taxon>
        <taxon>Ascomycota</taxon>
        <taxon>Pezizomycotina</taxon>
        <taxon>Eurotiomycetes</taxon>
        <taxon>Eurotiomycetidae</taxon>
        <taxon>Eurotiales</taxon>
        <taxon>Trichocomaceae</taxon>
        <taxon>Talaromyces</taxon>
        <taxon>Talaromyces sect. Islandici</taxon>
    </lineage>
</organism>
<evidence type="ECO:0000313" key="7">
    <source>
        <dbReference type="EMBL" id="QKX62042.1"/>
    </source>
</evidence>
<dbReference type="InterPro" id="IPR051711">
    <property type="entry name" value="Stress_Response_Reg"/>
</dbReference>
<dbReference type="CDD" id="cd12148">
    <property type="entry name" value="fungal_TF_MHR"/>
    <property type="match status" value="1"/>
</dbReference>
<dbReference type="GeneID" id="55996682"/>
<keyword evidence="4" id="KW-0804">Transcription</keyword>
<proteinExistence type="predicted"/>
<gene>
    <name evidence="7" type="ORF">TRUGW13939_09198</name>
</gene>
<keyword evidence="5" id="KW-0539">Nucleus</keyword>
<keyword evidence="8" id="KW-1185">Reference proteome</keyword>
<evidence type="ECO:0000256" key="4">
    <source>
        <dbReference type="ARBA" id="ARBA00023163"/>
    </source>
</evidence>
<reference evidence="8" key="1">
    <citation type="submission" date="2020-06" db="EMBL/GenBank/DDBJ databases">
        <title>A chromosome-scale genome assembly of Talaromyces rugulosus W13939.</title>
        <authorList>
            <person name="Wang B."/>
            <person name="Guo L."/>
            <person name="Ye K."/>
            <person name="Wang L."/>
        </authorList>
    </citation>
    <scope>NUCLEOTIDE SEQUENCE [LARGE SCALE GENOMIC DNA]</scope>
    <source>
        <strain evidence="8">W13939</strain>
    </source>
</reference>
<dbReference type="OrthoDB" id="3990906at2759"/>
<dbReference type="SMART" id="SM00906">
    <property type="entry name" value="Fungal_trans"/>
    <property type="match status" value="1"/>
</dbReference>
<dbReference type="PANTHER" id="PTHR47540">
    <property type="entry name" value="THIAMINE REPRESSIBLE GENES REGULATORY PROTEIN THI5"/>
    <property type="match status" value="1"/>
</dbReference>
<dbReference type="RefSeq" id="XP_035348216.1">
    <property type="nucleotide sequence ID" value="XM_035492323.1"/>
</dbReference>
<evidence type="ECO:0000313" key="8">
    <source>
        <dbReference type="Proteomes" id="UP000509510"/>
    </source>
</evidence>
<dbReference type="GO" id="GO:0006351">
    <property type="term" value="P:DNA-templated transcription"/>
    <property type="evidence" value="ECO:0007669"/>
    <property type="project" value="InterPro"/>
</dbReference>
<keyword evidence="3" id="KW-0238">DNA-binding</keyword>
<dbReference type="GO" id="GO:0005634">
    <property type="term" value="C:nucleus"/>
    <property type="evidence" value="ECO:0007669"/>
    <property type="project" value="UniProtKB-SubCell"/>
</dbReference>
<evidence type="ECO:0000256" key="3">
    <source>
        <dbReference type="ARBA" id="ARBA00023125"/>
    </source>
</evidence>
<accession>A0A7H8R6P9</accession>
<protein>
    <recommendedName>
        <fullName evidence="6">Xylanolytic transcriptional activator regulatory domain-containing protein</fullName>
    </recommendedName>
</protein>
<dbReference type="GO" id="GO:0043565">
    <property type="term" value="F:sequence-specific DNA binding"/>
    <property type="evidence" value="ECO:0007669"/>
    <property type="project" value="TreeGrafter"/>
</dbReference>
<dbReference type="KEGG" id="trg:TRUGW13939_09198"/>
<dbReference type="GO" id="GO:0045944">
    <property type="term" value="P:positive regulation of transcription by RNA polymerase II"/>
    <property type="evidence" value="ECO:0007669"/>
    <property type="project" value="TreeGrafter"/>
</dbReference>
<evidence type="ECO:0000256" key="1">
    <source>
        <dbReference type="ARBA" id="ARBA00004123"/>
    </source>
</evidence>
<dbReference type="InterPro" id="IPR007219">
    <property type="entry name" value="XnlR_reg_dom"/>
</dbReference>
<evidence type="ECO:0000256" key="2">
    <source>
        <dbReference type="ARBA" id="ARBA00023015"/>
    </source>
</evidence>
<dbReference type="AlphaFoldDB" id="A0A7H8R6P9"/>
<dbReference type="Proteomes" id="UP000509510">
    <property type="component" value="Chromosome V"/>
</dbReference>
<dbReference type="EMBL" id="CP055902">
    <property type="protein sequence ID" value="QKX62042.1"/>
    <property type="molecule type" value="Genomic_DNA"/>
</dbReference>
<dbReference type="Pfam" id="PF04082">
    <property type="entry name" value="Fungal_trans"/>
    <property type="match status" value="1"/>
</dbReference>